<accession>A0ABP1CG01</accession>
<dbReference type="InterPro" id="IPR015422">
    <property type="entry name" value="PyrdxlP-dep_Trfase_small"/>
</dbReference>
<evidence type="ECO:0000256" key="1">
    <source>
        <dbReference type="ARBA" id="ARBA00001933"/>
    </source>
</evidence>
<evidence type="ECO:0000256" key="2">
    <source>
        <dbReference type="ARBA" id="ARBA00007441"/>
    </source>
</evidence>
<protein>
    <recommendedName>
        <fullName evidence="7">Aminotransferase</fullName>
        <ecNumber evidence="7">2.6.1.-</ecNumber>
    </recommendedName>
</protein>
<evidence type="ECO:0000313" key="9">
    <source>
        <dbReference type="EMBL" id="CAL1329397.1"/>
    </source>
</evidence>
<dbReference type="PROSITE" id="PS00105">
    <property type="entry name" value="AA_TRANSFER_CLASS_1"/>
    <property type="match status" value="1"/>
</dbReference>
<dbReference type="InterPro" id="IPR000796">
    <property type="entry name" value="Asp_trans"/>
</dbReference>
<evidence type="ECO:0000256" key="4">
    <source>
        <dbReference type="ARBA" id="ARBA00022576"/>
    </source>
</evidence>
<evidence type="ECO:0000256" key="7">
    <source>
        <dbReference type="RuleBase" id="RU000481"/>
    </source>
</evidence>
<dbReference type="InterPro" id="IPR015421">
    <property type="entry name" value="PyrdxlP-dep_Trfase_major"/>
</dbReference>
<sequence length="396" mass="45108">MFEKIIFIKEDPILGVLDDFNSDLRINKINLGIGIYKDNNGKTLILNSVKKAETFLLRDKDNKNYLSIEGIKEFNRITQELLFGFNHEIIISNRACTVQTVGGTGALRIAADFIAKQTKVNFVWISNPGWPNHKNIFKSSGFKVMTYNYYDDVNHNINFDCMLNDLSHAIDGDVVVLHGCCHNPTGVDLNFDQWVRLSEFCSKKNILPVFDFAYQGFYKSLDEDVNGLRIFVKNNPEIIIASSFSKNFGLYNDRVGACTFVTKDNDIANNVLSHIKSIVRSHYSTPPAHGAAIVTTILNNKLLREDWINELTIMRNRIKFIRNKLVEILEKKDVKVDFSFIKKQYGMFSLSGLTNLQIKCLRDKFGIYMINSGRINVAGITLKNIEYLCNSLVSVL</sequence>
<dbReference type="InterPro" id="IPR015424">
    <property type="entry name" value="PyrdxlP-dep_Trfase"/>
</dbReference>
<dbReference type="PANTHER" id="PTHR11879">
    <property type="entry name" value="ASPARTATE AMINOTRANSFERASE"/>
    <property type="match status" value="1"/>
</dbReference>
<dbReference type="Gene3D" id="3.90.1150.10">
    <property type="entry name" value="Aspartate Aminotransferase, domain 1"/>
    <property type="match status" value="1"/>
</dbReference>
<dbReference type="RefSeq" id="WP_341764861.1">
    <property type="nucleotide sequence ID" value="NZ_OZ034688.1"/>
</dbReference>
<keyword evidence="4 7" id="KW-0032">Aminotransferase</keyword>
<dbReference type="PANTHER" id="PTHR11879:SF22">
    <property type="entry name" value="ASPARTATE AMINOTRANSFERASE, MITOCHONDRIAL"/>
    <property type="match status" value="1"/>
</dbReference>
<evidence type="ECO:0000256" key="3">
    <source>
        <dbReference type="ARBA" id="ARBA00011738"/>
    </source>
</evidence>
<dbReference type="Proteomes" id="UP001497533">
    <property type="component" value="Chromosome"/>
</dbReference>
<evidence type="ECO:0000313" key="10">
    <source>
        <dbReference type="Proteomes" id="UP001497533"/>
    </source>
</evidence>
<name>A0ABP1CG01_9GAMM</name>
<organism evidence="9 10">
    <name type="scientific">Candidatus Providencia siddallii</name>
    <dbReference type="NCBI Taxonomy" id="1715285"/>
    <lineage>
        <taxon>Bacteria</taxon>
        <taxon>Pseudomonadati</taxon>
        <taxon>Pseudomonadota</taxon>
        <taxon>Gammaproteobacteria</taxon>
        <taxon>Enterobacterales</taxon>
        <taxon>Morganellaceae</taxon>
        <taxon>Providencia</taxon>
    </lineage>
</organism>
<comment type="subunit">
    <text evidence="3">Homodimer.</text>
</comment>
<comment type="cofactor">
    <cofactor evidence="1 7">
        <name>pyridoxal 5'-phosphate</name>
        <dbReference type="ChEBI" id="CHEBI:597326"/>
    </cofactor>
</comment>
<dbReference type="SUPFAM" id="SSF53383">
    <property type="entry name" value="PLP-dependent transferases"/>
    <property type="match status" value="1"/>
</dbReference>
<gene>
    <name evidence="9" type="primary">aspC</name>
    <name evidence="9" type="ORF">PRHACTZTBTEA_479</name>
</gene>
<dbReference type="InterPro" id="IPR004839">
    <property type="entry name" value="Aminotransferase_I/II_large"/>
</dbReference>
<keyword evidence="10" id="KW-1185">Reference proteome</keyword>
<proteinExistence type="inferred from homology"/>
<dbReference type="PRINTS" id="PR00799">
    <property type="entry name" value="TRANSAMINASE"/>
</dbReference>
<evidence type="ECO:0000259" key="8">
    <source>
        <dbReference type="Pfam" id="PF00155"/>
    </source>
</evidence>
<dbReference type="EMBL" id="OZ034688">
    <property type="protein sequence ID" value="CAL1329397.1"/>
    <property type="molecule type" value="Genomic_DNA"/>
</dbReference>
<dbReference type="EC" id="2.6.1.-" evidence="7"/>
<dbReference type="Gene3D" id="3.40.640.10">
    <property type="entry name" value="Type I PLP-dependent aspartate aminotransferase-like (Major domain)"/>
    <property type="match status" value="1"/>
</dbReference>
<keyword evidence="6" id="KW-0663">Pyridoxal phosphate</keyword>
<dbReference type="Pfam" id="PF00155">
    <property type="entry name" value="Aminotran_1_2"/>
    <property type="match status" value="1"/>
</dbReference>
<evidence type="ECO:0000256" key="6">
    <source>
        <dbReference type="ARBA" id="ARBA00022898"/>
    </source>
</evidence>
<feature type="domain" description="Aminotransferase class I/classII large" evidence="8">
    <location>
        <begin position="27"/>
        <end position="392"/>
    </location>
</feature>
<dbReference type="CDD" id="cd00609">
    <property type="entry name" value="AAT_like"/>
    <property type="match status" value="1"/>
</dbReference>
<comment type="similarity">
    <text evidence="2 7">Belongs to the class-I pyridoxal-phosphate-dependent aminotransferase family.</text>
</comment>
<dbReference type="GO" id="GO:0004069">
    <property type="term" value="F:L-aspartate:2-oxoglutarate aminotransferase activity"/>
    <property type="evidence" value="ECO:0007669"/>
    <property type="project" value="UniProtKB-EC"/>
</dbReference>
<dbReference type="InterPro" id="IPR004838">
    <property type="entry name" value="NHTrfase_class1_PyrdxlP-BS"/>
</dbReference>
<keyword evidence="5 7" id="KW-0808">Transferase</keyword>
<dbReference type="NCBIfam" id="NF006719">
    <property type="entry name" value="PRK09257.1"/>
    <property type="match status" value="1"/>
</dbReference>
<evidence type="ECO:0000256" key="5">
    <source>
        <dbReference type="ARBA" id="ARBA00022679"/>
    </source>
</evidence>
<reference evidence="9" key="1">
    <citation type="submission" date="2024-04" db="EMBL/GenBank/DDBJ databases">
        <authorList>
            <person name="Manzano-Marin A."/>
            <person name="Manzano-Marin A."/>
            <person name="Alejandro Manzano Marin A."/>
        </authorList>
    </citation>
    <scope>NUCLEOTIDE SEQUENCE [LARGE SCALE GENOMIC DNA]</scope>
    <source>
        <strain evidence="9">TABTEA</strain>
    </source>
</reference>